<name>A0A1U9K102_9BURK</name>
<gene>
    <name evidence="2" type="ORF">PAEH1_09215</name>
</gene>
<reference evidence="2 3" key="1">
    <citation type="submission" date="2017-01" db="EMBL/GenBank/DDBJ databases">
        <title>Complete Genome Sequence of Paenalcaligenes hominis, Isolated from a paraplegic Patient with neurogenic bladder.</title>
        <authorList>
            <person name="Mukhopadhyay R."/>
            <person name="Joaquin J."/>
            <person name="Hogue R."/>
            <person name="Kilaru A."/>
            <person name="Jospin G."/>
            <person name="Mars K."/>
            <person name="Eisen J.A."/>
            <person name="Chaturvedi V."/>
        </authorList>
    </citation>
    <scope>NUCLEOTIDE SEQUENCE [LARGE SCALE GENOMIC DNA]</scope>
    <source>
        <strain evidence="2 3">15S00501</strain>
    </source>
</reference>
<proteinExistence type="predicted"/>
<feature type="signal peptide" evidence="1">
    <location>
        <begin position="1"/>
        <end position="22"/>
    </location>
</feature>
<organism evidence="2 3">
    <name type="scientific">Paenalcaligenes hominis</name>
    <dbReference type="NCBI Taxonomy" id="643674"/>
    <lineage>
        <taxon>Bacteria</taxon>
        <taxon>Pseudomonadati</taxon>
        <taxon>Pseudomonadota</taxon>
        <taxon>Betaproteobacteria</taxon>
        <taxon>Burkholderiales</taxon>
        <taxon>Alcaligenaceae</taxon>
        <taxon>Paenalcaligenes</taxon>
    </lineage>
</organism>
<dbReference type="STRING" id="643674.PAEH1_09215"/>
<dbReference type="KEGG" id="phn:PAEH1_09215"/>
<evidence type="ECO:0000256" key="1">
    <source>
        <dbReference type="SAM" id="SignalP"/>
    </source>
</evidence>
<evidence type="ECO:0000313" key="3">
    <source>
        <dbReference type="Proteomes" id="UP000189369"/>
    </source>
</evidence>
<dbReference type="Proteomes" id="UP000189369">
    <property type="component" value="Chromosome"/>
</dbReference>
<sequence length="71" mass="7693">MLSAAWQLAQLAVFANQASAQAAEGQEYCVGVQQLWLYYATHQLPTVHALAQVVQSGGTAIEQADFDWALI</sequence>
<protein>
    <submittedName>
        <fullName evidence="2">Uncharacterized protein</fullName>
    </submittedName>
</protein>
<keyword evidence="1" id="KW-0732">Signal</keyword>
<feature type="chain" id="PRO_5013138048" evidence="1">
    <location>
        <begin position="23"/>
        <end position="71"/>
    </location>
</feature>
<dbReference type="AlphaFoldDB" id="A0A1U9K102"/>
<evidence type="ECO:0000313" key="2">
    <source>
        <dbReference type="EMBL" id="AQS51692.1"/>
    </source>
</evidence>
<accession>A0A1U9K102</accession>
<dbReference type="EMBL" id="CP019697">
    <property type="protein sequence ID" value="AQS51692.1"/>
    <property type="molecule type" value="Genomic_DNA"/>
</dbReference>